<dbReference type="KEGG" id="ppec:H9W90_06210"/>
<dbReference type="InterPro" id="IPR045474">
    <property type="entry name" value="GEVED"/>
</dbReference>
<evidence type="ECO:0000313" key="3">
    <source>
        <dbReference type="EMBL" id="QNM86708.1"/>
    </source>
</evidence>
<name>A0A7G9LDK9_9FLAO</name>
<dbReference type="PROSITE" id="PS51257">
    <property type="entry name" value="PROKAR_LIPOPROTEIN"/>
    <property type="match status" value="1"/>
</dbReference>
<dbReference type="InterPro" id="IPR035986">
    <property type="entry name" value="PKD_dom_sf"/>
</dbReference>
<proteinExistence type="predicted"/>
<accession>A0A7G9LDK9</accession>
<feature type="domain" description="GEVED" evidence="2">
    <location>
        <begin position="1022"/>
        <end position="1088"/>
    </location>
</feature>
<dbReference type="Gene3D" id="2.130.10.10">
    <property type="entry name" value="YVTN repeat-like/Quinoprotein amine dehydrogenase"/>
    <property type="match status" value="2"/>
</dbReference>
<keyword evidence="4" id="KW-1185">Reference proteome</keyword>
<keyword evidence="1" id="KW-0732">Signal</keyword>
<dbReference type="Pfam" id="PF20009">
    <property type="entry name" value="GEVED"/>
    <property type="match status" value="2"/>
</dbReference>
<dbReference type="EMBL" id="CP060695">
    <property type="protein sequence ID" value="QNM86708.1"/>
    <property type="molecule type" value="Genomic_DNA"/>
</dbReference>
<evidence type="ECO:0000256" key="1">
    <source>
        <dbReference type="ARBA" id="ARBA00022729"/>
    </source>
</evidence>
<dbReference type="SUPFAM" id="SSF49299">
    <property type="entry name" value="PKD domain"/>
    <property type="match status" value="1"/>
</dbReference>
<sequence>MKKVLLLIVLSIFAFSCNQQSKKELIFLNKNAYDYPVWQDMLTQDKVKFSDVILAFKAYRSNNIVDKETLEHFEKFEKRIKPTLDSDGYLFSESAKYKRLEAYRNATKNLDQQSTITNSLSSATSISFGVPNNASLGKWKNIGPFGDPDVKWSATGNGSLEHVEFHPTNPAEMYVSARNGGLWKTTNYGKNWTPMTDHFATDNVSCLSISKKDPTIFYMGAGEDKKVWYSSDSGSTWEDRSTGIAGTIYGLYSAPDDETKVLAATTEGIYLTTNSGTSWTQKVAGRYLDIRLTDNWDLIVATTDNNNDATGYKDFFFSKDEGVTFTEQTVTTAIDKINRFFLAIHKPTSGATQVFAYGIKNSNTPTTFVGLWKSDYTPNPADGTSFFSFTEVKHATYTYPNGAVPLIEDSSVAAGYKAETEDYYGGINPYSSAYYQSDFYVSPNNPDYMLTCREKIWGSEDGGKIWSYKPSYGGSHWADNRYFTTNKAKDSIFFCNDGGLWAIKDTDMFPSAATVTASGLSKNDYMASKVISKNGDICVAEGSQMDVSQLDKGVFMTGGQDLGQMFTRNGRTSHVASADVYRGRIKPTDDSKFITGRLNVKLDGSTDIHSVYDHIDADHFNSERLYGFTNTNQTTKLADVRLVRSPINKDGWLVDGFYGENRANTGGRDWTATNNDWETVNISSTGITDLKPGTFEQSKANGEIAFLGDEVGKKLFITENLSATTPTWVELTNAPKSTIYRLATHPYNENIIVAATSIGVYISKDKGQTWNVRANVPETKLKGVLIDKTTAEGIYVYTSLTVYYIDETRSEWKEFNKGLPLQNLTDMRIAYYANNDNRLYVSKYGRGVWSTSLQSVLDKNTNKPVADFAIHGLSKKTFSVGDTLKLISHASNATSLQWTIENGADVKNIADEEAPEAKLLNGGFYKVTLLATNANGSHTKIEENYIQVIAESTALSCTPTNSATLNWYRYLYKIKVDNDEYLNSEQDNYAKLDKVFTVEKGENIPIYIEDSHVDSNGNFNHYIKVWIDYNNDGDFDDANEEIATSGGRVENFTANFTVPSTALVGQKLNMRVVGLESSDAPISCQETGSRHVLDLGIIFKSKIVNSISHTLLTNNSVKLENNFTGANNIVKAGFVYSTLDTELTTENSHSILSSASLTNDDSFETDLIDLDYNRKYYYKAFIIDDSGKSYSERKSFQLAAFSMPSLECVAALNLDNNSWELKGVVYPNNNLFDELKIEYGVSDFSNSVTFDATSYATNKKFNIDTEITIDPANIYQYKVTGVLNGKSYSSNILTIDDNKTFCTPTADYNQWYRRIASVVFNGVTTNSSGSGDYEDFSSTIFKVSEGKTYPITITDSYSPGYDLGYVVYIDYNNDGDFDDSNEIALSGSDGESFTGNIVIPTEDIIFNTNLRMRVVGYTDFVTPCKAGVGQFEDYTINVVRNIWNGTTSTDWDVATNWSTGEVPTTGSNVIIPANVTNKPIASGAITLNKLTLLENASLTVQGAVTNTDIISIESGASFIAKESVSGVVKYTRFLPAKNKWYLAAPPVSNVDLEELIENTVFAKGTGTNIGIATYNTNSDSWSYSSTNSTGSLTSAEGYSMRLAGPGSVSFTGNMQTLNSLTIPIDNPGQGYNLIGNPYASYIPVNNSADSNYNLLKMNDADNDFLAETTLWFWDQSLNSGQGAYNALNHASSKRYVAPGQAFFVKANGNHNFIFSEDMQSHQETDVFNRSSEDRLEIELTVSDGTNSSKTEIYYINGTTTGWDNGYDSSIFNSSNSNLTVYTELVSDNNGEKLQIQSLPNSNYKEMVIPVSLKGKAGTSVTFKIDAINIPTDLNVILEDKELETFTILESTTNEYTVSLANDNLIDNRFYIHVNTPSILSSESFITENIKIFTINKNEKLRVTGIFNGLNTLKIFNVEGKQVYSSTFTGSGKNDIQLPILSSGVYVVNIINNVEGKKVSKKLLLQ</sequence>
<evidence type="ECO:0000259" key="2">
    <source>
        <dbReference type="Pfam" id="PF20009"/>
    </source>
</evidence>
<dbReference type="NCBIfam" id="TIGR04183">
    <property type="entry name" value="Por_Secre_tail"/>
    <property type="match status" value="1"/>
</dbReference>
<feature type="domain" description="GEVED" evidence="2">
    <location>
        <begin position="1365"/>
        <end position="1437"/>
    </location>
</feature>
<gene>
    <name evidence="3" type="ORF">H9W90_06210</name>
</gene>
<evidence type="ECO:0000313" key="4">
    <source>
        <dbReference type="Proteomes" id="UP000515808"/>
    </source>
</evidence>
<protein>
    <submittedName>
        <fullName evidence="3">T9SS type A sorting domain-containing protein</fullName>
    </submittedName>
</protein>
<dbReference type="InterPro" id="IPR015943">
    <property type="entry name" value="WD40/YVTN_repeat-like_dom_sf"/>
</dbReference>
<dbReference type="SUPFAM" id="SSF110296">
    <property type="entry name" value="Oligoxyloglucan reducing end-specific cellobiohydrolase"/>
    <property type="match status" value="2"/>
</dbReference>
<reference evidence="3 4" key="1">
    <citation type="submission" date="2020-08" db="EMBL/GenBank/DDBJ databases">
        <title>Polaribacter sp. L12M9 isolated from gut of the Korean scallop.</title>
        <authorList>
            <person name="Jeong Y.S."/>
        </authorList>
    </citation>
    <scope>NUCLEOTIDE SEQUENCE [LARGE SCALE GENOMIC DNA]</scope>
    <source>
        <strain evidence="3 4">L12M9</strain>
    </source>
</reference>
<dbReference type="Proteomes" id="UP000515808">
    <property type="component" value="Chromosome"/>
</dbReference>
<organism evidence="3 4">
    <name type="scientific">Polaribacter pectinis</name>
    <dbReference type="NCBI Taxonomy" id="2738844"/>
    <lineage>
        <taxon>Bacteria</taxon>
        <taxon>Pseudomonadati</taxon>
        <taxon>Bacteroidota</taxon>
        <taxon>Flavobacteriia</taxon>
        <taxon>Flavobacteriales</taxon>
        <taxon>Flavobacteriaceae</taxon>
    </lineage>
</organism>
<dbReference type="RefSeq" id="WP_187483584.1">
    <property type="nucleotide sequence ID" value="NZ_CP060695.1"/>
</dbReference>
<dbReference type="InterPro" id="IPR026444">
    <property type="entry name" value="Secre_tail"/>
</dbReference>